<organism evidence="2 3">
    <name type="scientific">Ruminococcus flavefaciens</name>
    <dbReference type="NCBI Taxonomy" id="1265"/>
    <lineage>
        <taxon>Bacteria</taxon>
        <taxon>Bacillati</taxon>
        <taxon>Bacillota</taxon>
        <taxon>Clostridia</taxon>
        <taxon>Eubacteriales</taxon>
        <taxon>Oscillospiraceae</taxon>
        <taxon>Ruminococcus</taxon>
    </lineage>
</organism>
<dbReference type="Pfam" id="PF01136">
    <property type="entry name" value="Peptidase_U32"/>
    <property type="match status" value="2"/>
</dbReference>
<evidence type="ECO:0000313" key="2">
    <source>
        <dbReference type="EMBL" id="PWJ13084.1"/>
    </source>
</evidence>
<sequence length="677" mass="74071">MKQTEILAPAGSMETLRAALRSGAQAVYIGGKRFSARSSAANFSLEEIADAASLCHRYGAKLDLAVNTVISDDEAEDFCEYIKSAAQCGVDAFIVQDWGCAELIRRCVPDAVLHGSTQMSVHTAAGAEMLKKLGYARVVPARELDKDTISRICRTGIETEIFVHGALCMSVSGQCYMSAMIGSRSANRGCCGQACRLPFSAVGNKDRASLSLKDLSLLPKARELADMGVDSFKIEGRMKRPEYVASAVSELKAALEGGTPDMAMLRGVFSRGGFTDGYYTGKRQDMFGVREKDDVISAHELIPKIHELYRFERKAHTADFRAVIKEGQPVVIEAVCGDITASAQGDVPEKAMNRPTDEAMLTKQLSKLGDTVFSFGRLTADIDEGLIVPAGKLNELRRQVTEKLTELVTQKHTPKYTVTDYSPAVPAAHAVQTADRLPVRTFCRTAEQIKAAADMSEFLIIPEELLTDDILGTVDRDKIIVSPPRFITDEDRLTSRLEELISKGVGRLYCHTPDSVAIGKKLGMKLHGSFTLNVFNSYSAEYLHELGLEDCVFSVEATLGQLGSVSTALPLGAVIYGRLPLMLTRNCPIKNEVGCRKCTKKLIDRTGRELPVVCTRDYAEILNSDRLCMLDRLDEIHNISFGVIYLSDEDADGTRSALSGRKPQGNITRGLYYRGIQ</sequence>
<dbReference type="EMBL" id="QGDI01000005">
    <property type="protein sequence ID" value="PWJ13084.1"/>
    <property type="molecule type" value="Genomic_DNA"/>
</dbReference>
<comment type="caution">
    <text evidence="2">The sequence shown here is derived from an EMBL/GenBank/DDBJ whole genome shotgun (WGS) entry which is preliminary data.</text>
</comment>
<proteinExistence type="predicted"/>
<dbReference type="AlphaFoldDB" id="A0A315XZB0"/>
<dbReference type="GO" id="GO:0008233">
    <property type="term" value="F:peptidase activity"/>
    <property type="evidence" value="ECO:0007669"/>
    <property type="project" value="UniProtKB-KW"/>
</dbReference>
<dbReference type="Proteomes" id="UP000245720">
    <property type="component" value="Unassembled WGS sequence"/>
</dbReference>
<keyword evidence="2" id="KW-0378">Hydrolase</keyword>
<dbReference type="PROSITE" id="PS01276">
    <property type="entry name" value="PEPTIDASE_U32"/>
    <property type="match status" value="1"/>
</dbReference>
<dbReference type="STRING" id="1265.SAMN02910280_2506"/>
<dbReference type="Pfam" id="PF12392">
    <property type="entry name" value="DUF3656"/>
    <property type="match status" value="1"/>
</dbReference>
<feature type="domain" description="Peptidase U32 collagenase" evidence="1">
    <location>
        <begin position="312"/>
        <end position="407"/>
    </location>
</feature>
<name>A0A315XZB0_RUMFL</name>
<dbReference type="RefSeq" id="WP_109726365.1">
    <property type="nucleotide sequence ID" value="NZ_QGDI01000005.1"/>
</dbReference>
<dbReference type="InterPro" id="IPR001539">
    <property type="entry name" value="Peptidase_U32"/>
</dbReference>
<keyword evidence="2" id="KW-0645">Protease</keyword>
<dbReference type="GO" id="GO:0006508">
    <property type="term" value="P:proteolysis"/>
    <property type="evidence" value="ECO:0007669"/>
    <property type="project" value="UniProtKB-KW"/>
</dbReference>
<reference evidence="2 3" key="1">
    <citation type="submission" date="2018-05" db="EMBL/GenBank/DDBJ databases">
        <title>The Hungate 1000. A catalogue of reference genomes from the rumen microbiome.</title>
        <authorList>
            <person name="Kelly W."/>
        </authorList>
    </citation>
    <scope>NUCLEOTIDE SEQUENCE [LARGE SCALE GENOMIC DNA]</scope>
    <source>
        <strain evidence="2 3">SAb67</strain>
    </source>
</reference>
<evidence type="ECO:0000313" key="3">
    <source>
        <dbReference type="Proteomes" id="UP000245720"/>
    </source>
</evidence>
<accession>A0A315XZB0</accession>
<dbReference type="PANTHER" id="PTHR30217">
    <property type="entry name" value="PEPTIDASE U32 FAMILY"/>
    <property type="match status" value="1"/>
</dbReference>
<dbReference type="InterPro" id="IPR020988">
    <property type="entry name" value="Pept_U32_collagenase"/>
</dbReference>
<dbReference type="PANTHER" id="PTHR30217:SF10">
    <property type="entry name" value="23S RRNA 5-HYDROXYCYTIDINE C2501 SYNTHASE"/>
    <property type="match status" value="1"/>
</dbReference>
<evidence type="ECO:0000259" key="1">
    <source>
        <dbReference type="Pfam" id="PF12392"/>
    </source>
</evidence>
<dbReference type="InterPro" id="IPR051454">
    <property type="entry name" value="RNA/ubiquinone_mod_enzymes"/>
</dbReference>
<protein>
    <submittedName>
        <fullName evidence="2">Putative protease</fullName>
    </submittedName>
</protein>
<dbReference type="OrthoDB" id="9807498at2"/>
<gene>
    <name evidence="2" type="ORF">IE37_01583</name>
</gene>